<dbReference type="InterPro" id="IPR020845">
    <property type="entry name" value="AMP-binding_CS"/>
</dbReference>
<proteinExistence type="predicted"/>
<comment type="caution">
    <text evidence="4">The sequence shown here is derived from an EMBL/GenBank/DDBJ whole genome shotgun (WGS) entry which is preliminary data.</text>
</comment>
<protein>
    <submittedName>
        <fullName evidence="4">Long-chain fatty acid--CoA ligase</fullName>
    </submittedName>
</protein>
<dbReference type="Pfam" id="PF13193">
    <property type="entry name" value="AMP-binding_C"/>
    <property type="match status" value="1"/>
</dbReference>
<keyword evidence="1" id="KW-0472">Membrane</keyword>
<feature type="domain" description="AMP-dependent synthetase/ligase" evidence="2">
    <location>
        <begin position="9"/>
        <end position="367"/>
    </location>
</feature>
<evidence type="ECO:0000259" key="3">
    <source>
        <dbReference type="Pfam" id="PF13193"/>
    </source>
</evidence>
<dbReference type="PANTHER" id="PTHR43201">
    <property type="entry name" value="ACYL-COA SYNTHETASE"/>
    <property type="match status" value="1"/>
</dbReference>
<gene>
    <name evidence="4" type="ORF">GCM10009827_109020</name>
</gene>
<keyword evidence="1" id="KW-1133">Transmembrane helix</keyword>
<sequence>MTLYLDVLADHARHAPDAPALIDPAGEYTYAELWTAIEEHAAALRALGVAPGDRVVTALAPGAPHLAALFGIIAAGAVAVPLNTRLAPLEAYAFLAPLCPAQLLAAESHAEPAAELAAKLGCGLATLPSAGAPGPLTDRMALTVATPASSSSSFRDEAAAMIIGTGGTTGEPKGATWTHSALYQYAASCQAQMEIRRTDVELYFSPFFHIAIATVVFATLYAGGTAWLLPRFDEATVLDALATGRPTRLFGAPTALLRLLDHPGFGAEHGAPIRRVLFGSTSSAPDFPGRLRTAFPRAHLITGYGATEFGAAARVRSWEHEDGDDRGVGRPVPGASIRIVDDTGHDVPRGSVGEVVVRTPWQMSGYWARPEQTRTTVVDGAIRSGDLGWLDADGFLHLAGRAKDMIISGGENVFPIEVENVIAQHPQVHQVAVFGADDPLWGERVEAAVVPHPGGGVDPDALREHCRAALAGYKVPRRFHVLDELPVTPAMKVDKRALREVTRDA</sequence>
<dbReference type="SUPFAM" id="SSF56801">
    <property type="entry name" value="Acetyl-CoA synthetase-like"/>
    <property type="match status" value="1"/>
</dbReference>
<dbReference type="EMBL" id="BAAAQD010000042">
    <property type="protein sequence ID" value="GAA1569453.1"/>
    <property type="molecule type" value="Genomic_DNA"/>
</dbReference>
<dbReference type="RefSeq" id="WP_344513921.1">
    <property type="nucleotide sequence ID" value="NZ_BAAAQD010000042.1"/>
</dbReference>
<feature type="domain" description="AMP-binding enzyme C-terminal" evidence="3">
    <location>
        <begin position="417"/>
        <end position="490"/>
    </location>
</feature>
<keyword evidence="5" id="KW-1185">Reference proteome</keyword>
<dbReference type="InterPro" id="IPR042099">
    <property type="entry name" value="ANL_N_sf"/>
</dbReference>
<evidence type="ECO:0000259" key="2">
    <source>
        <dbReference type="Pfam" id="PF00501"/>
    </source>
</evidence>
<dbReference type="Gene3D" id="3.30.300.30">
    <property type="match status" value="1"/>
</dbReference>
<dbReference type="InterPro" id="IPR045851">
    <property type="entry name" value="AMP-bd_C_sf"/>
</dbReference>
<evidence type="ECO:0000313" key="5">
    <source>
        <dbReference type="Proteomes" id="UP001501470"/>
    </source>
</evidence>
<organism evidence="4 5">
    <name type="scientific">Dactylosporangium maewongense</name>
    <dbReference type="NCBI Taxonomy" id="634393"/>
    <lineage>
        <taxon>Bacteria</taxon>
        <taxon>Bacillati</taxon>
        <taxon>Actinomycetota</taxon>
        <taxon>Actinomycetes</taxon>
        <taxon>Micromonosporales</taxon>
        <taxon>Micromonosporaceae</taxon>
        <taxon>Dactylosporangium</taxon>
    </lineage>
</organism>
<keyword evidence="4" id="KW-0436">Ligase</keyword>
<reference evidence="4 5" key="1">
    <citation type="journal article" date="2019" name="Int. J. Syst. Evol. Microbiol.">
        <title>The Global Catalogue of Microorganisms (GCM) 10K type strain sequencing project: providing services to taxonomists for standard genome sequencing and annotation.</title>
        <authorList>
            <consortium name="The Broad Institute Genomics Platform"/>
            <consortium name="The Broad Institute Genome Sequencing Center for Infectious Disease"/>
            <person name="Wu L."/>
            <person name="Ma J."/>
        </authorList>
    </citation>
    <scope>NUCLEOTIDE SEQUENCE [LARGE SCALE GENOMIC DNA]</scope>
    <source>
        <strain evidence="4 5">JCM 15933</strain>
    </source>
</reference>
<keyword evidence="1" id="KW-0812">Transmembrane</keyword>
<feature type="transmembrane region" description="Helical" evidence="1">
    <location>
        <begin position="202"/>
        <end position="229"/>
    </location>
</feature>
<dbReference type="InterPro" id="IPR000873">
    <property type="entry name" value="AMP-dep_synth/lig_dom"/>
</dbReference>
<dbReference type="Proteomes" id="UP001501470">
    <property type="component" value="Unassembled WGS sequence"/>
</dbReference>
<accession>A0ABN2D5I7</accession>
<evidence type="ECO:0000256" key="1">
    <source>
        <dbReference type="SAM" id="Phobius"/>
    </source>
</evidence>
<name>A0ABN2D5I7_9ACTN</name>
<dbReference type="Gene3D" id="3.40.50.12780">
    <property type="entry name" value="N-terminal domain of ligase-like"/>
    <property type="match status" value="1"/>
</dbReference>
<evidence type="ECO:0000313" key="4">
    <source>
        <dbReference type="EMBL" id="GAA1569453.1"/>
    </source>
</evidence>
<dbReference type="GO" id="GO:0016874">
    <property type="term" value="F:ligase activity"/>
    <property type="evidence" value="ECO:0007669"/>
    <property type="project" value="UniProtKB-KW"/>
</dbReference>
<dbReference type="InterPro" id="IPR025110">
    <property type="entry name" value="AMP-bd_C"/>
</dbReference>
<feature type="transmembrane region" description="Helical" evidence="1">
    <location>
        <begin position="63"/>
        <end position="82"/>
    </location>
</feature>
<dbReference type="PANTHER" id="PTHR43201:SF32">
    <property type="entry name" value="2-SUCCINYLBENZOATE--COA LIGASE, CHLOROPLASTIC_PEROXISOMAL"/>
    <property type="match status" value="1"/>
</dbReference>
<dbReference type="Pfam" id="PF00501">
    <property type="entry name" value="AMP-binding"/>
    <property type="match status" value="1"/>
</dbReference>
<dbReference type="PROSITE" id="PS00455">
    <property type="entry name" value="AMP_BINDING"/>
    <property type="match status" value="1"/>
</dbReference>